<dbReference type="RefSeq" id="WP_046238323.1">
    <property type="nucleotide sequence ID" value="NZ_CBCSDN010000012.1"/>
</dbReference>
<evidence type="ECO:0000313" key="1">
    <source>
        <dbReference type="EMBL" id="AOV01565.1"/>
    </source>
</evidence>
<dbReference type="EMBL" id="CP017420">
    <property type="protein sequence ID" value="AOV01565.1"/>
    <property type="molecule type" value="Genomic_DNA"/>
</dbReference>
<dbReference type="Proteomes" id="UP000095607">
    <property type="component" value="Chromosome"/>
</dbReference>
<proteinExistence type="predicted"/>
<sequence>MSRRLHPLRSEQARYLLKCIDMYRVVLRAYGHDSVAARNWRNQCAKEAGYIISGVYCTDGRWDVPR</sequence>
<protein>
    <submittedName>
        <fullName evidence="1">Uncharacterized protein</fullName>
    </submittedName>
</protein>
<keyword evidence="2" id="KW-1185">Reference proteome</keyword>
<name>A0ABM6E2U2_9BURK</name>
<accession>A0ABM6E2U2</accession>
<organism evidence="1 2">
    <name type="scientific">Delftia tsuruhatensis</name>
    <dbReference type="NCBI Taxonomy" id="180282"/>
    <lineage>
        <taxon>Bacteria</taxon>
        <taxon>Pseudomonadati</taxon>
        <taxon>Pseudomonadota</taxon>
        <taxon>Betaproteobacteria</taxon>
        <taxon>Burkholderiales</taxon>
        <taxon>Comamonadaceae</taxon>
        <taxon>Delftia</taxon>
    </lineage>
</organism>
<reference evidence="1 2" key="1">
    <citation type="submission" date="2016-09" db="EMBL/GenBank/DDBJ databases">
        <title>Complete genome sequence of Deltia acidovorans CM13 isolated from murine proximal colonic tissue.</title>
        <authorList>
            <person name="Saffarian A."/>
        </authorList>
    </citation>
    <scope>NUCLEOTIDE SEQUENCE [LARGE SCALE GENOMIC DNA]</scope>
    <source>
        <strain evidence="1 2">CM13</strain>
    </source>
</reference>
<evidence type="ECO:0000313" key="2">
    <source>
        <dbReference type="Proteomes" id="UP000095607"/>
    </source>
</evidence>
<gene>
    <name evidence="1" type="ORF">BI380_09470</name>
</gene>